<comment type="subunit">
    <text evidence="1">Heterotetramer of two alpha and two beta chains arranged as a dimer of alpha/beta heterodimers.</text>
</comment>
<dbReference type="GO" id="GO:0016787">
    <property type="term" value="F:hydrolase activity"/>
    <property type="evidence" value="ECO:0007669"/>
    <property type="project" value="InterPro"/>
</dbReference>
<dbReference type="SUPFAM" id="SSF56235">
    <property type="entry name" value="N-terminal nucleophile aminohydrolases (Ntn hydrolases)"/>
    <property type="match status" value="1"/>
</dbReference>
<accession>A0AAP0IJ58</accession>
<keyword evidence="3" id="KW-1185">Reference proteome</keyword>
<dbReference type="Gene3D" id="3.60.20.30">
    <property type="entry name" value="(Glycosyl)asparaginase"/>
    <property type="match status" value="1"/>
</dbReference>
<name>A0AAP0IJ58_9MAGN</name>
<evidence type="ECO:0000313" key="3">
    <source>
        <dbReference type="Proteomes" id="UP001417504"/>
    </source>
</evidence>
<dbReference type="InterPro" id="IPR029055">
    <property type="entry name" value="Ntn_hydrolases_N"/>
</dbReference>
<dbReference type="EMBL" id="JBBNAE010000006">
    <property type="protein sequence ID" value="KAK9116511.1"/>
    <property type="molecule type" value="Genomic_DNA"/>
</dbReference>
<dbReference type="PANTHER" id="PTHR10188:SF13">
    <property type="entry name" value="ISOASPARTYL PEPTIDASE_L-ASPARAGINASE 2-RELATED"/>
    <property type="match status" value="1"/>
</dbReference>
<evidence type="ECO:0000256" key="1">
    <source>
        <dbReference type="ARBA" id="ARBA00011601"/>
    </source>
</evidence>
<dbReference type="Proteomes" id="UP001417504">
    <property type="component" value="Unassembled WGS sequence"/>
</dbReference>
<dbReference type="InterPro" id="IPR000246">
    <property type="entry name" value="Peptidase_T2"/>
</dbReference>
<protein>
    <submittedName>
        <fullName evidence="2">Uncharacterized protein</fullName>
    </submittedName>
</protein>
<organism evidence="2 3">
    <name type="scientific">Stephania japonica</name>
    <dbReference type="NCBI Taxonomy" id="461633"/>
    <lineage>
        <taxon>Eukaryota</taxon>
        <taxon>Viridiplantae</taxon>
        <taxon>Streptophyta</taxon>
        <taxon>Embryophyta</taxon>
        <taxon>Tracheophyta</taxon>
        <taxon>Spermatophyta</taxon>
        <taxon>Magnoliopsida</taxon>
        <taxon>Ranunculales</taxon>
        <taxon>Menispermaceae</taxon>
        <taxon>Menispermoideae</taxon>
        <taxon>Cissampelideae</taxon>
        <taxon>Stephania</taxon>
    </lineage>
</organism>
<dbReference type="Pfam" id="PF01112">
    <property type="entry name" value="Asparaginase_2"/>
    <property type="match status" value="1"/>
</dbReference>
<reference evidence="2 3" key="1">
    <citation type="submission" date="2024-01" db="EMBL/GenBank/DDBJ databases">
        <title>Genome assemblies of Stephania.</title>
        <authorList>
            <person name="Yang L."/>
        </authorList>
    </citation>
    <scope>NUCLEOTIDE SEQUENCE [LARGE SCALE GENOMIC DNA]</scope>
    <source>
        <strain evidence="2">QJT</strain>
        <tissue evidence="2">Leaf</tissue>
    </source>
</reference>
<dbReference type="AlphaFoldDB" id="A0AAP0IJ58"/>
<gene>
    <name evidence="2" type="ORF">Sjap_015458</name>
</gene>
<evidence type="ECO:0000313" key="2">
    <source>
        <dbReference type="EMBL" id="KAK9116511.1"/>
    </source>
</evidence>
<proteinExistence type="predicted"/>
<sequence length="327" mass="37137">MRAHTKSIENHHATDFQVRSDLLNFFVSALDLDILYLRGAAINGDERARFEALGVRSDLSNFFAFALNLTLTNTWLIEHTRLFDARAYINEVLQIRKDVETKGNLIRSLFEKIRAAADERDVLKYFNWSERKADAMREAAIEYRDLKRLASEDETRNVPEVVDQLLVDYVERFHVIKTPQKLLWKKNLGAVKVRNFIGLDTQGAISNTIGAPQVFEFVRKDDRNCVGIRAPNGNFLQITCNLYGVSCTGEGEVIIRGTLARDVAAVMEYKGLKLQEAVDWVVKNRLDGQAGMIVVSSEGEMAYGFNSNAMFRGCATEYGFMEMGIWE</sequence>
<comment type="caution">
    <text evidence="2">The sequence shown here is derived from an EMBL/GenBank/DDBJ whole genome shotgun (WGS) entry which is preliminary data.</text>
</comment>
<dbReference type="PANTHER" id="PTHR10188">
    <property type="entry name" value="L-ASPARAGINASE"/>
    <property type="match status" value="1"/>
</dbReference>